<reference evidence="1 2" key="1">
    <citation type="journal article" date="2019" name="Nat. Ecol. Evol.">
        <title>Megaphylogeny resolves global patterns of mushroom evolution.</title>
        <authorList>
            <person name="Varga T."/>
            <person name="Krizsan K."/>
            <person name="Foldi C."/>
            <person name="Dima B."/>
            <person name="Sanchez-Garcia M."/>
            <person name="Sanchez-Ramirez S."/>
            <person name="Szollosi G.J."/>
            <person name="Szarkandi J.G."/>
            <person name="Papp V."/>
            <person name="Albert L."/>
            <person name="Andreopoulos W."/>
            <person name="Angelini C."/>
            <person name="Antonin V."/>
            <person name="Barry K.W."/>
            <person name="Bougher N.L."/>
            <person name="Buchanan P."/>
            <person name="Buyck B."/>
            <person name="Bense V."/>
            <person name="Catcheside P."/>
            <person name="Chovatia M."/>
            <person name="Cooper J."/>
            <person name="Damon W."/>
            <person name="Desjardin D."/>
            <person name="Finy P."/>
            <person name="Geml J."/>
            <person name="Haridas S."/>
            <person name="Hughes K."/>
            <person name="Justo A."/>
            <person name="Karasinski D."/>
            <person name="Kautmanova I."/>
            <person name="Kiss B."/>
            <person name="Kocsube S."/>
            <person name="Kotiranta H."/>
            <person name="LaButti K.M."/>
            <person name="Lechner B.E."/>
            <person name="Liimatainen K."/>
            <person name="Lipzen A."/>
            <person name="Lukacs Z."/>
            <person name="Mihaltcheva S."/>
            <person name="Morgado L.N."/>
            <person name="Niskanen T."/>
            <person name="Noordeloos M.E."/>
            <person name="Ohm R.A."/>
            <person name="Ortiz-Santana B."/>
            <person name="Ovrebo C."/>
            <person name="Racz N."/>
            <person name="Riley R."/>
            <person name="Savchenko A."/>
            <person name="Shiryaev A."/>
            <person name="Soop K."/>
            <person name="Spirin V."/>
            <person name="Szebenyi C."/>
            <person name="Tomsovsky M."/>
            <person name="Tulloss R.E."/>
            <person name="Uehling J."/>
            <person name="Grigoriev I.V."/>
            <person name="Vagvolgyi C."/>
            <person name="Papp T."/>
            <person name="Martin F.M."/>
            <person name="Miettinen O."/>
            <person name="Hibbett D.S."/>
            <person name="Nagy L.G."/>
        </authorList>
    </citation>
    <scope>NUCLEOTIDE SEQUENCE [LARGE SCALE GENOMIC DNA]</scope>
    <source>
        <strain evidence="1 2">NL-1719</strain>
    </source>
</reference>
<sequence length="1294" mass="144846">MDFTNEVDDQSSINIGAMQINAPFGTFTTIANQTVSVQNIPKLELVMTGLSLWSQDGSGIASTSYFVEIWSAVDGKLASFPLFTEWTQENSGQVKWNMVLSLPIEQILLFKFSTGDRFLGDFNISLSDIAIFFTNNPVTGAITFSHFLNINITVNLDETALQTVLSYVVSGLSIEHVLAETEQLVILLVELEVQEAQAIKNLVNQAQETIQSQRLYSKKVFNLLLHLNNMHSTLADLQRLEIHNLAFDSLKTILTFLEEVLFKFLYHSRLTIQDQVHDDLHSAQAYAALFNISLGVKRHIEAQVQNTLKEYQEVLEKLQHAPGKVEFECLPGTRTDVLDGLLQWAHNPTVPMIWLSGVAGTGKTTIAATFTKRLPEVRLAGYHTCRKGSQTLESAILLVQNLCYQLAKVYQPFGEKVAKVIAADKLFNAKECSISDLFKTLFYNSISKLGSAVHPEVNLIFIIDALDECGSERNRVDILNGLNRLTSSCSWIKVFWTSRPSAEIEKFVQQYEVPRQELTPETSTSDVKLFVEHRLGSISEISHYLPNLVIYASGLFIWAQTACSYIIGKFNKVLAVKQILEGHPTYQPPVNLYYLYTLVLQDAVGTDPDNIQVYNRVISAVLLAAEAIDEKTILELTSGPGFDKPVLKQVIDRLKPILYVGQDGKLYILHPSFRDYALASMESKEFHISLDNHMLLLTGAINIMMKGLTFNICELETSYKLNAEVTDLNEKISKNISSALKYSAMHWTYHILHGTSLEQARQTGLRKLCMSVKILYWIEVLSLLNDVERTITNVKKVQGQFEANLSDSTQKEHDTELSNELQDIYYFLSRFENCISQSTPHLYISALAMAPAESKVARHWHIFKNRVQVWSYQKQSWANAGVTPKSVLLHGRRIVSELDDESSDHQQAWHTGPINSVSFSPDSRYIVSGSYDKTIQIRNAETGKPMGPPLEHHMWSVNSVSFSPDSKYIVSGSDDGSVRIWDARFCLPVGQPLQGHTWSVTSVIFSPDGRYVASGSEDKTVRIWETQTGQQVGKPLQGHTECVTSISFSPDSKHIASGSGDYSVRIWDTQIGQQVGQPLRGHTGFVTSVSFSSDGRHVVSGSSDLTIRLWDAQTSEQVGQPFQGHAQLVTSVSFSPDGQFVVSGSEDTTVRFWSVRTGQQVGQPLQGHRASVNSVSFSSDGVYVISGASDLTVQIWGNWTKTQLFSPSSDEPDSLLMVKCNQFLPCLYPHSDSSDNGWYQVNGHKILWIPHLYRSNARSSKLLSIPHTDDGQNLYLNWNKFVHGNKWHHIKASS</sequence>
<evidence type="ECO:0000313" key="1">
    <source>
        <dbReference type="EMBL" id="TFK58972.1"/>
    </source>
</evidence>
<dbReference type="EMBL" id="ML209122">
    <property type="protein sequence ID" value="TFK58972.1"/>
    <property type="molecule type" value="Genomic_DNA"/>
</dbReference>
<name>A0ACD3A248_9AGAR</name>
<accession>A0ACD3A248</accession>
<proteinExistence type="predicted"/>
<evidence type="ECO:0000313" key="2">
    <source>
        <dbReference type="Proteomes" id="UP000308600"/>
    </source>
</evidence>
<organism evidence="1 2">
    <name type="scientific">Pluteus cervinus</name>
    <dbReference type="NCBI Taxonomy" id="181527"/>
    <lineage>
        <taxon>Eukaryota</taxon>
        <taxon>Fungi</taxon>
        <taxon>Dikarya</taxon>
        <taxon>Basidiomycota</taxon>
        <taxon>Agaricomycotina</taxon>
        <taxon>Agaricomycetes</taxon>
        <taxon>Agaricomycetidae</taxon>
        <taxon>Agaricales</taxon>
        <taxon>Pluteineae</taxon>
        <taxon>Pluteaceae</taxon>
        <taxon>Pluteus</taxon>
    </lineage>
</organism>
<gene>
    <name evidence="1" type="ORF">BDN72DRAFT_906256</name>
</gene>
<keyword evidence="2" id="KW-1185">Reference proteome</keyword>
<dbReference type="Proteomes" id="UP000308600">
    <property type="component" value="Unassembled WGS sequence"/>
</dbReference>
<protein>
    <submittedName>
        <fullName evidence="1">WD40 repeat-like protein</fullName>
    </submittedName>
</protein>